<organism evidence="8 9">
    <name type="scientific">Liquorilactobacillus aquaticus DSM 21051</name>
    <dbReference type="NCBI Taxonomy" id="1423725"/>
    <lineage>
        <taxon>Bacteria</taxon>
        <taxon>Bacillati</taxon>
        <taxon>Bacillota</taxon>
        <taxon>Bacilli</taxon>
        <taxon>Lactobacillales</taxon>
        <taxon>Lactobacillaceae</taxon>
        <taxon>Liquorilactobacillus</taxon>
    </lineage>
</organism>
<keyword evidence="5 6" id="KW-0472">Membrane</keyword>
<proteinExistence type="predicted"/>
<feature type="transmembrane region" description="Helical" evidence="6">
    <location>
        <begin position="263"/>
        <end position="281"/>
    </location>
</feature>
<dbReference type="PATRIC" id="fig|1423725.3.peg.1249"/>
<keyword evidence="3 6" id="KW-0812">Transmembrane</keyword>
<dbReference type="GO" id="GO:0005886">
    <property type="term" value="C:plasma membrane"/>
    <property type="evidence" value="ECO:0007669"/>
    <property type="project" value="UniProtKB-SubCell"/>
</dbReference>
<evidence type="ECO:0000259" key="7">
    <source>
        <dbReference type="PROSITE" id="PS50850"/>
    </source>
</evidence>
<feature type="transmembrane region" description="Helical" evidence="6">
    <location>
        <begin position="382"/>
        <end position="401"/>
    </location>
</feature>
<evidence type="ECO:0000256" key="3">
    <source>
        <dbReference type="ARBA" id="ARBA00022692"/>
    </source>
</evidence>
<evidence type="ECO:0000256" key="1">
    <source>
        <dbReference type="ARBA" id="ARBA00004651"/>
    </source>
</evidence>
<feature type="transmembrane region" description="Helical" evidence="6">
    <location>
        <begin position="77"/>
        <end position="97"/>
    </location>
</feature>
<dbReference type="PANTHER" id="PTHR11360:SF317">
    <property type="entry name" value="MAJOR FACILITATOR SUPERFAMILY (MFS) PROFILE DOMAIN-CONTAINING PROTEIN-RELATED"/>
    <property type="match status" value="1"/>
</dbReference>
<dbReference type="InterPro" id="IPR011701">
    <property type="entry name" value="MFS"/>
</dbReference>
<dbReference type="Proteomes" id="UP000051015">
    <property type="component" value="Unassembled WGS sequence"/>
</dbReference>
<dbReference type="CDD" id="cd17353">
    <property type="entry name" value="MFS_OFA_like"/>
    <property type="match status" value="1"/>
</dbReference>
<protein>
    <submittedName>
        <fullName evidence="8">OxlT protein</fullName>
    </submittedName>
</protein>
<dbReference type="InterPro" id="IPR050327">
    <property type="entry name" value="Proton-linked_MCT"/>
</dbReference>
<sequence length="416" mass="44920">MEELMLKTNRYVVAFAGVMFHLMIGSVYAWSVFTNPIAKQNGWTESSVAIAFSIAIFFLGMSAAFMGKVVEKIGPRLTGTIASFLYGTGTIMTGWAIHQNSIWLLYLSYGVIGGLGLGAGYVTPVSTIIKWFPDKRGLATGLAIMGFGFAAMLTGPVAQQLMASVGLEQTFYLLGAFYFVIMLLAAQFIVRPNKVLLSENSNIPSVGTRLTKGPELTANQALKTKSFAFLWIMFFINITCGIGLVSAASPMAQSMTGMSVETAAVMVGIIGLFNGFGRLIWATLSDYIGRPATFSAIFILDIVMLSAMLIFKLPLLFVIALCLLMSCYGAGFSVIPAYLGDVFGTKELGAVHGYVLTAWAAAGIVGPLLLSLTHQLFHNYTLTLIAFILIDLLALLISFLIQRDFIKVSKLVKNKS</sequence>
<dbReference type="PROSITE" id="PS50850">
    <property type="entry name" value="MFS"/>
    <property type="match status" value="1"/>
</dbReference>
<evidence type="ECO:0000256" key="6">
    <source>
        <dbReference type="SAM" id="Phobius"/>
    </source>
</evidence>
<dbReference type="Pfam" id="PF07690">
    <property type="entry name" value="MFS_1"/>
    <property type="match status" value="1"/>
</dbReference>
<feature type="transmembrane region" description="Helical" evidence="6">
    <location>
        <begin position="170"/>
        <end position="190"/>
    </location>
</feature>
<evidence type="ECO:0000256" key="2">
    <source>
        <dbReference type="ARBA" id="ARBA00022448"/>
    </source>
</evidence>
<comment type="caution">
    <text evidence="8">The sequence shown here is derived from an EMBL/GenBank/DDBJ whole genome shotgun (WGS) entry which is preliminary data.</text>
</comment>
<feature type="transmembrane region" description="Helical" evidence="6">
    <location>
        <begin position="12"/>
        <end position="30"/>
    </location>
</feature>
<keyword evidence="4 6" id="KW-1133">Transmembrane helix</keyword>
<dbReference type="PANTHER" id="PTHR11360">
    <property type="entry name" value="MONOCARBOXYLATE TRANSPORTER"/>
    <property type="match status" value="1"/>
</dbReference>
<feature type="transmembrane region" description="Helical" evidence="6">
    <location>
        <begin position="351"/>
        <end position="370"/>
    </location>
</feature>
<evidence type="ECO:0000256" key="5">
    <source>
        <dbReference type="ARBA" id="ARBA00023136"/>
    </source>
</evidence>
<dbReference type="InterPro" id="IPR020846">
    <property type="entry name" value="MFS_dom"/>
</dbReference>
<dbReference type="EMBL" id="AYZD01000017">
    <property type="protein sequence ID" value="KRM96138.1"/>
    <property type="molecule type" value="Genomic_DNA"/>
</dbReference>
<feature type="transmembrane region" description="Helical" evidence="6">
    <location>
        <begin position="137"/>
        <end position="158"/>
    </location>
</feature>
<name>A0A0R2CY35_9LACO</name>
<evidence type="ECO:0000313" key="8">
    <source>
        <dbReference type="EMBL" id="KRM96138.1"/>
    </source>
</evidence>
<dbReference type="SUPFAM" id="SSF103473">
    <property type="entry name" value="MFS general substrate transporter"/>
    <property type="match status" value="1"/>
</dbReference>
<feature type="transmembrane region" description="Helical" evidence="6">
    <location>
        <begin position="293"/>
        <end position="311"/>
    </location>
</feature>
<feature type="domain" description="Major facilitator superfamily (MFS) profile" evidence="7">
    <location>
        <begin position="9"/>
        <end position="406"/>
    </location>
</feature>
<feature type="transmembrane region" description="Helical" evidence="6">
    <location>
        <begin position="103"/>
        <end position="125"/>
    </location>
</feature>
<dbReference type="GO" id="GO:0022857">
    <property type="term" value="F:transmembrane transporter activity"/>
    <property type="evidence" value="ECO:0007669"/>
    <property type="project" value="InterPro"/>
</dbReference>
<evidence type="ECO:0000256" key="4">
    <source>
        <dbReference type="ARBA" id="ARBA00022989"/>
    </source>
</evidence>
<accession>A0A0R2CY35</accession>
<feature type="transmembrane region" description="Helical" evidence="6">
    <location>
        <begin position="317"/>
        <end position="339"/>
    </location>
</feature>
<feature type="transmembrane region" description="Helical" evidence="6">
    <location>
        <begin position="228"/>
        <end position="251"/>
    </location>
</feature>
<keyword evidence="9" id="KW-1185">Reference proteome</keyword>
<dbReference type="InterPro" id="IPR036259">
    <property type="entry name" value="MFS_trans_sf"/>
</dbReference>
<feature type="transmembrane region" description="Helical" evidence="6">
    <location>
        <begin position="50"/>
        <end position="70"/>
    </location>
</feature>
<reference evidence="8 9" key="1">
    <citation type="journal article" date="2015" name="Genome Announc.">
        <title>Expanding the biotechnology potential of lactobacilli through comparative genomics of 213 strains and associated genera.</title>
        <authorList>
            <person name="Sun Z."/>
            <person name="Harris H.M."/>
            <person name="McCann A."/>
            <person name="Guo C."/>
            <person name="Argimon S."/>
            <person name="Zhang W."/>
            <person name="Yang X."/>
            <person name="Jeffery I.B."/>
            <person name="Cooney J.C."/>
            <person name="Kagawa T.F."/>
            <person name="Liu W."/>
            <person name="Song Y."/>
            <person name="Salvetti E."/>
            <person name="Wrobel A."/>
            <person name="Rasinkangas P."/>
            <person name="Parkhill J."/>
            <person name="Rea M.C."/>
            <person name="O'Sullivan O."/>
            <person name="Ritari J."/>
            <person name="Douillard F.P."/>
            <person name="Paul Ross R."/>
            <person name="Yang R."/>
            <person name="Briner A.E."/>
            <person name="Felis G.E."/>
            <person name="de Vos W.M."/>
            <person name="Barrangou R."/>
            <person name="Klaenhammer T.R."/>
            <person name="Caufield P.W."/>
            <person name="Cui Y."/>
            <person name="Zhang H."/>
            <person name="O'Toole P.W."/>
        </authorList>
    </citation>
    <scope>NUCLEOTIDE SEQUENCE [LARGE SCALE GENOMIC DNA]</scope>
    <source>
        <strain evidence="8 9">DSM 21051</strain>
    </source>
</reference>
<keyword evidence="2" id="KW-0813">Transport</keyword>
<dbReference type="AlphaFoldDB" id="A0A0R2CY35"/>
<dbReference type="Gene3D" id="1.20.1250.20">
    <property type="entry name" value="MFS general substrate transporter like domains"/>
    <property type="match status" value="2"/>
</dbReference>
<gene>
    <name evidence="8" type="ORF">FC19_GL001211</name>
</gene>
<comment type="subcellular location">
    <subcellularLocation>
        <location evidence="1">Cell membrane</location>
        <topology evidence="1">Multi-pass membrane protein</topology>
    </subcellularLocation>
</comment>
<evidence type="ECO:0000313" key="9">
    <source>
        <dbReference type="Proteomes" id="UP000051015"/>
    </source>
</evidence>